<dbReference type="KEGG" id="dpx:DAPPUDRAFT_317881"/>
<evidence type="ECO:0000313" key="1">
    <source>
        <dbReference type="EMBL" id="EFX81227.1"/>
    </source>
</evidence>
<gene>
    <name evidence="1" type="ORF">DAPPUDRAFT_317881</name>
</gene>
<dbReference type="AlphaFoldDB" id="E9GH87"/>
<dbReference type="PhylomeDB" id="E9GH87"/>
<name>E9GH87_DAPPU</name>
<dbReference type="Proteomes" id="UP000000305">
    <property type="component" value="Unassembled WGS sequence"/>
</dbReference>
<dbReference type="OrthoDB" id="6402319at2759"/>
<keyword evidence="2" id="KW-1185">Reference proteome</keyword>
<dbReference type="InParanoid" id="E9GH87"/>
<accession>E9GH87</accession>
<evidence type="ECO:0000313" key="2">
    <source>
        <dbReference type="Proteomes" id="UP000000305"/>
    </source>
</evidence>
<dbReference type="HOGENOM" id="CLU_931428_0_0_1"/>
<proteinExistence type="predicted"/>
<reference evidence="1 2" key="1">
    <citation type="journal article" date="2011" name="Science">
        <title>The ecoresponsive genome of Daphnia pulex.</title>
        <authorList>
            <person name="Colbourne J.K."/>
            <person name="Pfrender M.E."/>
            <person name="Gilbert D."/>
            <person name="Thomas W.K."/>
            <person name="Tucker A."/>
            <person name="Oakley T.H."/>
            <person name="Tokishita S."/>
            <person name="Aerts A."/>
            <person name="Arnold G.J."/>
            <person name="Basu M.K."/>
            <person name="Bauer D.J."/>
            <person name="Caceres C.E."/>
            <person name="Carmel L."/>
            <person name="Casola C."/>
            <person name="Choi J.H."/>
            <person name="Detter J.C."/>
            <person name="Dong Q."/>
            <person name="Dusheyko S."/>
            <person name="Eads B.D."/>
            <person name="Frohlich T."/>
            <person name="Geiler-Samerotte K.A."/>
            <person name="Gerlach D."/>
            <person name="Hatcher P."/>
            <person name="Jogdeo S."/>
            <person name="Krijgsveld J."/>
            <person name="Kriventseva E.V."/>
            <person name="Kultz D."/>
            <person name="Laforsch C."/>
            <person name="Lindquist E."/>
            <person name="Lopez J."/>
            <person name="Manak J.R."/>
            <person name="Muller J."/>
            <person name="Pangilinan J."/>
            <person name="Patwardhan R.P."/>
            <person name="Pitluck S."/>
            <person name="Pritham E.J."/>
            <person name="Rechtsteiner A."/>
            <person name="Rho M."/>
            <person name="Rogozin I.B."/>
            <person name="Sakarya O."/>
            <person name="Salamov A."/>
            <person name="Schaack S."/>
            <person name="Shapiro H."/>
            <person name="Shiga Y."/>
            <person name="Skalitzky C."/>
            <person name="Smith Z."/>
            <person name="Souvorov A."/>
            <person name="Sung W."/>
            <person name="Tang Z."/>
            <person name="Tsuchiya D."/>
            <person name="Tu H."/>
            <person name="Vos H."/>
            <person name="Wang M."/>
            <person name="Wolf Y.I."/>
            <person name="Yamagata H."/>
            <person name="Yamada T."/>
            <person name="Ye Y."/>
            <person name="Shaw J.R."/>
            <person name="Andrews J."/>
            <person name="Crease T.J."/>
            <person name="Tang H."/>
            <person name="Lucas S.M."/>
            <person name="Robertson H.M."/>
            <person name="Bork P."/>
            <person name="Koonin E.V."/>
            <person name="Zdobnov E.M."/>
            <person name="Grigoriev I.V."/>
            <person name="Lynch M."/>
            <person name="Boore J.L."/>
        </authorList>
    </citation>
    <scope>NUCLEOTIDE SEQUENCE [LARGE SCALE GENOMIC DNA]</scope>
</reference>
<protein>
    <submittedName>
        <fullName evidence="1">Uncharacterized protein</fullName>
    </submittedName>
</protein>
<sequence length="340" mass="38415">MPKITEKTKQKVTGMMNKLLDDKFYNEFLEMATDELLPFGRESKPKGIASGTADIDSMKSFLEIDFFEIPAGIRCPICWDTCSKTRKFEGRRVCYSCQSQQLPKFKKGTKSPINRFIVPPKTSSPINFIITIQRQSQDKEIGSNALQLLRDFLTTCPTLPNLHGHVQFVMPPIGTIGSGLASYRDMNCELKDEKKNNYAPICDLIYMLTVVIRNNYDKVTIVDSTISSITCKPSNFIPDTTTEISFILCGFEKVDGGVSSNPFTLTGTEMLHAFKNKQQTPWMKEMKLNCFARTFVDGLGIGRNLAGILGKFLFPEEIIIIQNKIKMIELEDEKSIHDVE</sequence>
<dbReference type="EMBL" id="GL732544">
    <property type="protein sequence ID" value="EFX81227.1"/>
    <property type="molecule type" value="Genomic_DNA"/>
</dbReference>
<organism evidence="1 2">
    <name type="scientific">Daphnia pulex</name>
    <name type="common">Water flea</name>
    <dbReference type="NCBI Taxonomy" id="6669"/>
    <lineage>
        <taxon>Eukaryota</taxon>
        <taxon>Metazoa</taxon>
        <taxon>Ecdysozoa</taxon>
        <taxon>Arthropoda</taxon>
        <taxon>Crustacea</taxon>
        <taxon>Branchiopoda</taxon>
        <taxon>Diplostraca</taxon>
        <taxon>Cladocera</taxon>
        <taxon>Anomopoda</taxon>
        <taxon>Daphniidae</taxon>
        <taxon>Daphnia</taxon>
    </lineage>
</organism>